<keyword evidence="6" id="KW-0863">Zinc-finger</keyword>
<keyword evidence="4" id="KW-0677">Repeat</keyword>
<dbReference type="VEuPathDB" id="VectorBase:PPAPM1_007986"/>
<dbReference type="Proteomes" id="UP000092462">
    <property type="component" value="Unassembled WGS sequence"/>
</dbReference>
<dbReference type="PROSITE" id="PS50826">
    <property type="entry name" value="RUN"/>
    <property type="match status" value="1"/>
</dbReference>
<evidence type="ECO:0000256" key="5">
    <source>
        <dbReference type="ARBA" id="ARBA00022753"/>
    </source>
</evidence>
<dbReference type="InterPro" id="IPR037213">
    <property type="entry name" value="Run_dom_sf"/>
</dbReference>
<keyword evidence="2" id="KW-0597">Phosphoprotein</keyword>
<evidence type="ECO:0000256" key="3">
    <source>
        <dbReference type="ARBA" id="ARBA00022723"/>
    </source>
</evidence>
<dbReference type="AlphaFoldDB" id="A0A1B0CYT5"/>
<dbReference type="InterPro" id="IPR047326">
    <property type="entry name" value="RUN_PLEKHM1"/>
</dbReference>
<dbReference type="PROSITE" id="PS50081">
    <property type="entry name" value="ZF_DAG_PE_2"/>
    <property type="match status" value="1"/>
</dbReference>
<feature type="region of interest" description="Disordered" evidence="9">
    <location>
        <begin position="289"/>
        <end position="317"/>
    </location>
</feature>
<keyword evidence="11" id="KW-1185">Reference proteome</keyword>
<evidence type="ECO:0000256" key="6">
    <source>
        <dbReference type="ARBA" id="ARBA00022771"/>
    </source>
</evidence>
<dbReference type="CDD" id="cd17679">
    <property type="entry name" value="RUN_PLEKHM1"/>
    <property type="match status" value="1"/>
</dbReference>
<dbReference type="SMART" id="SM01175">
    <property type="entry name" value="DUF4206"/>
    <property type="match status" value="1"/>
</dbReference>
<dbReference type="KEGG" id="ppap:129802247"/>
<accession>A0A1B0CYT5</accession>
<dbReference type="GeneID" id="129802247"/>
<reference evidence="10" key="1">
    <citation type="submission" date="2022-08" db="UniProtKB">
        <authorList>
            <consortium name="EnsemblMetazoa"/>
        </authorList>
    </citation>
    <scope>IDENTIFICATION</scope>
    <source>
        <strain evidence="10">Israel</strain>
    </source>
</reference>
<dbReference type="OrthoDB" id="62364at2759"/>
<keyword evidence="7" id="KW-0862">Zinc</keyword>
<evidence type="ECO:0000256" key="8">
    <source>
        <dbReference type="ARBA" id="ARBA00023006"/>
    </source>
</evidence>
<evidence type="ECO:0000256" key="7">
    <source>
        <dbReference type="ARBA" id="ARBA00022833"/>
    </source>
</evidence>
<organism evidence="10 11">
    <name type="scientific">Phlebotomus papatasi</name>
    <name type="common">Sandfly</name>
    <dbReference type="NCBI Taxonomy" id="29031"/>
    <lineage>
        <taxon>Eukaryota</taxon>
        <taxon>Metazoa</taxon>
        <taxon>Ecdysozoa</taxon>
        <taxon>Arthropoda</taxon>
        <taxon>Hexapoda</taxon>
        <taxon>Insecta</taxon>
        <taxon>Pterygota</taxon>
        <taxon>Neoptera</taxon>
        <taxon>Endopterygota</taxon>
        <taxon>Diptera</taxon>
        <taxon>Nematocera</taxon>
        <taxon>Psychodoidea</taxon>
        <taxon>Psychodidae</taxon>
        <taxon>Phlebotomus</taxon>
        <taxon>Phlebotomus</taxon>
    </lineage>
</organism>
<dbReference type="InterPro" id="IPR004012">
    <property type="entry name" value="Run_dom"/>
</dbReference>
<dbReference type="CTD" id="9842"/>
<dbReference type="InterPro" id="IPR051366">
    <property type="entry name" value="DEF8"/>
</dbReference>
<keyword evidence="8" id="KW-0072">Autophagy</keyword>
<dbReference type="Gene3D" id="1.20.58.900">
    <property type="match status" value="1"/>
</dbReference>
<feature type="compositionally biased region" description="Polar residues" evidence="9">
    <location>
        <begin position="296"/>
        <end position="309"/>
    </location>
</feature>
<evidence type="ECO:0000256" key="9">
    <source>
        <dbReference type="SAM" id="MobiDB-lite"/>
    </source>
</evidence>
<name>A0A1B0CYT5_PHLPP</name>
<keyword evidence="5" id="KW-0967">Endosome</keyword>
<evidence type="ECO:0000313" key="11">
    <source>
        <dbReference type="Proteomes" id="UP000092462"/>
    </source>
</evidence>
<evidence type="ECO:0000256" key="2">
    <source>
        <dbReference type="ARBA" id="ARBA00022553"/>
    </source>
</evidence>
<dbReference type="SMART" id="SM00593">
    <property type="entry name" value="RUN"/>
    <property type="match status" value="1"/>
</dbReference>
<protein>
    <submittedName>
        <fullName evidence="10">Uncharacterized protein</fullName>
    </submittedName>
</protein>
<dbReference type="GO" id="GO:0008270">
    <property type="term" value="F:zinc ion binding"/>
    <property type="evidence" value="ECO:0007669"/>
    <property type="project" value="UniProtKB-KW"/>
</dbReference>
<dbReference type="GO" id="GO:0006914">
    <property type="term" value="P:autophagy"/>
    <property type="evidence" value="ECO:0007669"/>
    <property type="project" value="UniProtKB-KW"/>
</dbReference>
<evidence type="ECO:0000256" key="4">
    <source>
        <dbReference type="ARBA" id="ARBA00022737"/>
    </source>
</evidence>
<dbReference type="InterPro" id="IPR025258">
    <property type="entry name" value="RH_dom"/>
</dbReference>
<comment type="subcellular location">
    <subcellularLocation>
        <location evidence="1">Late endosome</location>
    </subcellularLocation>
</comment>
<sequence length="670" mass="76401">MESFFSGVRNSLSGRETVIKQSLISALSENAREIQFEYAENNCELLELTESTNSFCTTIEAIFLHGIKGSFVRKTISVIANEINRRPEPNFWPILLIFSHKQFIDQIQSLSQVNKDIGYCRAWIRLLINDGLLSSHLKTIRNDSSALNPYYNRHALLKDHDRLEVAERILEGVESCIRFKLPFNSSLLNQWTDQPLQMAGIWTPPLKSYPIASGVDVASSLSDEVPELPPQPKPLSIDQVYEDTISNSMFSSSPTNHPRAADLTADENFDILMSKVSDDKEDEIVAERKIKERKTSGNSLDQREGWSSPTDDKGAAKDHRILSRSNSMTQSIVSTQSTSADRQSFNTLLAKHADRNTYATTFDLSHIWDQLEAQYAANANKTPTERTSSQNESDEDLSFEMIDSLTEKFQIDELRDFISQTCILAREQGLDRQGFMCQACSSPFGIGVKTPQVCSFSGNYFCDMCMSQDLHIIPAKVIHNWDFRRLPVSQKVSKFLFEFQLQPIIDMKIINPGIYSAVSEMAELQSLRIQLNFIRAYLFTCNREIMEKFQEQVSGKTYLYEHIHRYAIGDLTIQIPKGYLKQLLRKAIQFGQEHILNCRLCSQKGFICEICKSHKVLYPFNIDTTFRCDICGAVFHDSCLNALQPCPKCDRKKKREDLPLLDALESIRED</sequence>
<dbReference type="Pfam" id="PF13901">
    <property type="entry name" value="RH_dom"/>
    <property type="match status" value="1"/>
</dbReference>
<dbReference type="EnsemblMetazoa" id="PPAI000257-RA">
    <property type="protein sequence ID" value="PPAI000257-PA"/>
    <property type="gene ID" value="PPAI000257"/>
</dbReference>
<dbReference type="InterPro" id="IPR002219">
    <property type="entry name" value="PKC_DAG/PE"/>
</dbReference>
<keyword evidence="3" id="KW-0479">Metal-binding</keyword>
<dbReference type="SUPFAM" id="SSF140741">
    <property type="entry name" value="RUN domain-like"/>
    <property type="match status" value="1"/>
</dbReference>
<proteinExistence type="predicted"/>
<dbReference type="VEuPathDB" id="VectorBase:PPAI000257"/>
<dbReference type="PANTHER" id="PTHR12326:SF12">
    <property type="entry name" value="PLECKSTRIN HOMOLOGY AND RUN DOMAIN CONTAINING M1"/>
    <property type="match status" value="1"/>
</dbReference>
<evidence type="ECO:0000313" key="10">
    <source>
        <dbReference type="EnsemblMetazoa" id="PPAI000257-PA"/>
    </source>
</evidence>
<dbReference type="PANTHER" id="PTHR12326">
    <property type="entry name" value="PLECKSTRIN HOMOLOGY DOMAIN CONTAINING PROTEIN"/>
    <property type="match status" value="1"/>
</dbReference>
<dbReference type="EMBL" id="AJVK01009338">
    <property type="status" value="NOT_ANNOTATED_CDS"/>
    <property type="molecule type" value="Genomic_DNA"/>
</dbReference>
<dbReference type="GO" id="GO:0005770">
    <property type="term" value="C:late endosome"/>
    <property type="evidence" value="ECO:0007669"/>
    <property type="project" value="UniProtKB-SubCell"/>
</dbReference>
<evidence type="ECO:0000256" key="1">
    <source>
        <dbReference type="ARBA" id="ARBA00004603"/>
    </source>
</evidence>
<dbReference type="RefSeq" id="XP_055703903.1">
    <property type="nucleotide sequence ID" value="XM_055847928.1"/>
</dbReference>
<dbReference type="Pfam" id="PF02759">
    <property type="entry name" value="RUN"/>
    <property type="match status" value="1"/>
</dbReference>